<dbReference type="SUPFAM" id="SSF158472">
    <property type="entry name" value="HAMP domain-like"/>
    <property type="match status" value="1"/>
</dbReference>
<keyword evidence="11 14" id="KW-1133">Transmembrane helix</keyword>
<evidence type="ECO:0000313" key="17">
    <source>
        <dbReference type="EMBL" id="SCC48531.1"/>
    </source>
</evidence>
<dbReference type="SMART" id="SM00388">
    <property type="entry name" value="HisKA"/>
    <property type="match status" value="1"/>
</dbReference>
<dbReference type="GO" id="GO:0005886">
    <property type="term" value="C:plasma membrane"/>
    <property type="evidence" value="ECO:0007669"/>
    <property type="project" value="UniProtKB-SubCell"/>
</dbReference>
<feature type="domain" description="HAMP" evidence="16">
    <location>
        <begin position="184"/>
        <end position="235"/>
    </location>
</feature>
<keyword evidence="12" id="KW-0902">Two-component regulatory system</keyword>
<dbReference type="RefSeq" id="WP_001037283.1">
    <property type="nucleotide sequence ID" value="NZ_FMBG01000016.1"/>
</dbReference>
<dbReference type="Gene3D" id="6.10.340.10">
    <property type="match status" value="1"/>
</dbReference>
<feature type="domain" description="Histidine kinase" evidence="15">
    <location>
        <begin position="250"/>
        <end position="458"/>
    </location>
</feature>
<dbReference type="InterPro" id="IPR003660">
    <property type="entry name" value="HAMP_dom"/>
</dbReference>
<evidence type="ECO:0000256" key="3">
    <source>
        <dbReference type="ARBA" id="ARBA00012438"/>
    </source>
</evidence>
<dbReference type="Proteomes" id="UP000195728">
    <property type="component" value="Unassembled WGS sequence"/>
</dbReference>
<evidence type="ECO:0000259" key="15">
    <source>
        <dbReference type="PROSITE" id="PS50109"/>
    </source>
</evidence>
<dbReference type="SMART" id="SM00387">
    <property type="entry name" value="HATPase_c"/>
    <property type="match status" value="1"/>
</dbReference>
<evidence type="ECO:0000256" key="9">
    <source>
        <dbReference type="ARBA" id="ARBA00022777"/>
    </source>
</evidence>
<dbReference type="GO" id="GO:0005524">
    <property type="term" value="F:ATP binding"/>
    <property type="evidence" value="ECO:0007669"/>
    <property type="project" value="UniProtKB-KW"/>
</dbReference>
<feature type="transmembrane region" description="Helical" evidence="14">
    <location>
        <begin position="163"/>
        <end position="182"/>
    </location>
</feature>
<dbReference type="InterPro" id="IPR003594">
    <property type="entry name" value="HATPase_dom"/>
</dbReference>
<evidence type="ECO:0000256" key="5">
    <source>
        <dbReference type="ARBA" id="ARBA00022553"/>
    </source>
</evidence>
<dbReference type="Gene3D" id="3.30.565.10">
    <property type="entry name" value="Histidine kinase-like ATPase, C-terminal domain"/>
    <property type="match status" value="1"/>
</dbReference>
<dbReference type="InterPro" id="IPR036890">
    <property type="entry name" value="HATPase_C_sf"/>
</dbReference>
<dbReference type="PANTHER" id="PTHR45528:SF1">
    <property type="entry name" value="SENSOR HISTIDINE KINASE CPXA"/>
    <property type="match status" value="1"/>
</dbReference>
<dbReference type="InterPro" id="IPR004358">
    <property type="entry name" value="Sig_transdc_His_kin-like_C"/>
</dbReference>
<dbReference type="Pfam" id="PF00512">
    <property type="entry name" value="HisKA"/>
    <property type="match status" value="1"/>
</dbReference>
<sequence>MNKLGKKLFLSISLTVILIFTISLLLINYLLPKYNIYKTRESLEGITAQIQSIPSKQLDEAITSIENKGNVTIAYTSINNSEDQINDELRMQLTRKRVALNKLWITKEEVMKVKNFGQANKIYDQEKIKSSFFVKYIAKDDMLILVGVSIAHSNDVIKTLNSFYFYIFGITIFLIIVLVWILSTTITRPLKELSNVAEDISNLKFERAKVKTNDEIGDLANSINIMSEKLNEAHEDLTDRNEHLKRFMGDVTHELKTPIALVKAYSMGIKDGLDDGTYIDTIIKQTDHISNLIEELLRFSKLERDVLEKEEFDIKSLVQSILDKHKIELESKEINLQVNYNVSDAVVNADVNKMKMVFQNLISNAIKYTANQNIKITLEDRHKNIYFQIQNGMNAEQMKDIDKIWEPFYVLESSRSKDHSGTGLGLAIVKSILERHGFDYGVSTIEGDIRFYINMKND</sequence>
<dbReference type="AlphaFoldDB" id="A0AB37YV00"/>
<dbReference type="SUPFAM" id="SSF55874">
    <property type="entry name" value="ATPase domain of HSP90 chaperone/DNA topoisomerase II/histidine kinase"/>
    <property type="match status" value="1"/>
</dbReference>
<evidence type="ECO:0000256" key="7">
    <source>
        <dbReference type="ARBA" id="ARBA00022692"/>
    </source>
</evidence>
<dbReference type="Gene3D" id="1.10.287.130">
    <property type="match status" value="1"/>
</dbReference>
<dbReference type="CDD" id="cd00075">
    <property type="entry name" value="HATPase"/>
    <property type="match status" value="1"/>
</dbReference>
<dbReference type="PROSITE" id="PS50109">
    <property type="entry name" value="HIS_KIN"/>
    <property type="match status" value="1"/>
</dbReference>
<dbReference type="GO" id="GO:0000155">
    <property type="term" value="F:phosphorelay sensor kinase activity"/>
    <property type="evidence" value="ECO:0007669"/>
    <property type="project" value="InterPro"/>
</dbReference>
<keyword evidence="13 14" id="KW-0472">Membrane</keyword>
<dbReference type="Pfam" id="PF02518">
    <property type="entry name" value="HATPase_c"/>
    <property type="match status" value="1"/>
</dbReference>
<evidence type="ECO:0000256" key="11">
    <source>
        <dbReference type="ARBA" id="ARBA00022989"/>
    </source>
</evidence>
<keyword evidence="9" id="KW-0418">Kinase</keyword>
<evidence type="ECO:0000256" key="2">
    <source>
        <dbReference type="ARBA" id="ARBA00004651"/>
    </source>
</evidence>
<protein>
    <recommendedName>
        <fullName evidence="3">histidine kinase</fullName>
        <ecNumber evidence="3">2.7.13.3</ecNumber>
    </recommendedName>
</protein>
<evidence type="ECO:0000256" key="12">
    <source>
        <dbReference type="ARBA" id="ARBA00023012"/>
    </source>
</evidence>
<dbReference type="InterPro" id="IPR050398">
    <property type="entry name" value="HssS/ArlS-like"/>
</dbReference>
<dbReference type="SMART" id="SM00304">
    <property type="entry name" value="HAMP"/>
    <property type="match status" value="1"/>
</dbReference>
<comment type="catalytic activity">
    <reaction evidence="1">
        <text>ATP + protein L-histidine = ADP + protein N-phospho-L-histidine.</text>
        <dbReference type="EC" id="2.7.13.3"/>
    </reaction>
</comment>
<organism evidence="17 18">
    <name type="scientific">Bacillus wiedmannii</name>
    <dbReference type="NCBI Taxonomy" id="1890302"/>
    <lineage>
        <taxon>Bacteria</taxon>
        <taxon>Bacillati</taxon>
        <taxon>Bacillota</taxon>
        <taxon>Bacilli</taxon>
        <taxon>Bacillales</taxon>
        <taxon>Bacillaceae</taxon>
        <taxon>Bacillus</taxon>
        <taxon>Bacillus cereus group</taxon>
    </lineage>
</organism>
<keyword evidence="4" id="KW-1003">Cell membrane</keyword>
<evidence type="ECO:0000256" key="4">
    <source>
        <dbReference type="ARBA" id="ARBA00022475"/>
    </source>
</evidence>
<dbReference type="PRINTS" id="PR00344">
    <property type="entry name" value="BCTRLSENSOR"/>
</dbReference>
<dbReference type="SUPFAM" id="SSF47384">
    <property type="entry name" value="Homodimeric domain of signal transducing histidine kinase"/>
    <property type="match status" value="1"/>
</dbReference>
<keyword evidence="8" id="KW-0547">Nucleotide-binding</keyword>
<name>A0AB37YV00_9BACI</name>
<evidence type="ECO:0000256" key="1">
    <source>
        <dbReference type="ARBA" id="ARBA00000085"/>
    </source>
</evidence>
<dbReference type="EMBL" id="FMBG01000016">
    <property type="protein sequence ID" value="SCC48531.1"/>
    <property type="molecule type" value="Genomic_DNA"/>
</dbReference>
<keyword evidence="6" id="KW-0808">Transferase</keyword>
<evidence type="ECO:0000256" key="10">
    <source>
        <dbReference type="ARBA" id="ARBA00022840"/>
    </source>
</evidence>
<dbReference type="InterPro" id="IPR003661">
    <property type="entry name" value="HisK_dim/P_dom"/>
</dbReference>
<comment type="caution">
    <text evidence="17">The sequence shown here is derived from an EMBL/GenBank/DDBJ whole genome shotgun (WGS) entry which is preliminary data.</text>
</comment>
<evidence type="ECO:0000256" key="6">
    <source>
        <dbReference type="ARBA" id="ARBA00022679"/>
    </source>
</evidence>
<comment type="subcellular location">
    <subcellularLocation>
        <location evidence="2">Cell membrane</location>
        <topology evidence="2">Multi-pass membrane protein</topology>
    </subcellularLocation>
</comment>
<dbReference type="Pfam" id="PF00672">
    <property type="entry name" value="HAMP"/>
    <property type="match status" value="1"/>
</dbReference>
<keyword evidence="5" id="KW-0597">Phosphoprotein</keyword>
<dbReference type="InterPro" id="IPR036097">
    <property type="entry name" value="HisK_dim/P_sf"/>
</dbReference>
<dbReference type="InterPro" id="IPR005467">
    <property type="entry name" value="His_kinase_dom"/>
</dbReference>
<evidence type="ECO:0000313" key="18">
    <source>
        <dbReference type="Proteomes" id="UP000195728"/>
    </source>
</evidence>
<reference evidence="17 18" key="1">
    <citation type="submission" date="2016-08" db="EMBL/GenBank/DDBJ databases">
        <authorList>
            <person name="Loux V."/>
            <person name="Rue O."/>
        </authorList>
    </citation>
    <scope>NUCLEOTIDE SEQUENCE [LARGE SCALE GENOMIC DNA]</scope>
    <source>
        <strain evidence="17 18">WSBC_10311</strain>
    </source>
</reference>
<feature type="transmembrane region" description="Helical" evidence="14">
    <location>
        <begin position="12"/>
        <end position="31"/>
    </location>
</feature>
<dbReference type="CDD" id="cd00082">
    <property type="entry name" value="HisKA"/>
    <property type="match status" value="1"/>
</dbReference>
<proteinExistence type="predicted"/>
<keyword evidence="10" id="KW-0067">ATP-binding</keyword>
<evidence type="ECO:0000256" key="8">
    <source>
        <dbReference type="ARBA" id="ARBA00022741"/>
    </source>
</evidence>
<dbReference type="EC" id="2.7.13.3" evidence="3"/>
<accession>A0AB37YV00</accession>
<dbReference type="CDD" id="cd06225">
    <property type="entry name" value="HAMP"/>
    <property type="match status" value="1"/>
</dbReference>
<gene>
    <name evidence="17" type="ORF">BC10311_03708</name>
</gene>
<evidence type="ECO:0000256" key="14">
    <source>
        <dbReference type="SAM" id="Phobius"/>
    </source>
</evidence>
<keyword evidence="7 14" id="KW-0812">Transmembrane</keyword>
<evidence type="ECO:0000259" key="16">
    <source>
        <dbReference type="PROSITE" id="PS50885"/>
    </source>
</evidence>
<evidence type="ECO:0000256" key="13">
    <source>
        <dbReference type="ARBA" id="ARBA00023136"/>
    </source>
</evidence>
<dbReference type="PANTHER" id="PTHR45528">
    <property type="entry name" value="SENSOR HISTIDINE KINASE CPXA"/>
    <property type="match status" value="1"/>
</dbReference>
<dbReference type="PROSITE" id="PS50885">
    <property type="entry name" value="HAMP"/>
    <property type="match status" value="1"/>
</dbReference>